<protein>
    <recommendedName>
        <fullName evidence="8">Myosin motor domain-containing protein</fullName>
    </recommendedName>
</protein>
<keyword evidence="5" id="KW-0206">Cytoskeleton</keyword>
<dbReference type="GO" id="GO:0000146">
    <property type="term" value="F:microfilament motor activity"/>
    <property type="evidence" value="ECO:0007669"/>
    <property type="project" value="TreeGrafter"/>
</dbReference>
<gene>
    <name evidence="9" type="ORF">BYL167_LOCUS75890</name>
</gene>
<dbReference type="GO" id="GO:0042995">
    <property type="term" value="C:cell projection"/>
    <property type="evidence" value="ECO:0007669"/>
    <property type="project" value="UniProtKB-SubCell"/>
</dbReference>
<evidence type="ECO:0000256" key="5">
    <source>
        <dbReference type="ARBA" id="ARBA00023212"/>
    </source>
</evidence>
<dbReference type="InterPro" id="IPR027417">
    <property type="entry name" value="P-loop_NTPase"/>
</dbReference>
<dbReference type="AlphaFoldDB" id="A0A8S3GL53"/>
<proteinExistence type="inferred from homology"/>
<dbReference type="PROSITE" id="PS51456">
    <property type="entry name" value="MYOSIN_MOTOR"/>
    <property type="match status" value="1"/>
</dbReference>
<dbReference type="Proteomes" id="UP000681967">
    <property type="component" value="Unassembled WGS sequence"/>
</dbReference>
<dbReference type="EMBL" id="CAJOBH010272480">
    <property type="protein sequence ID" value="CAF5165837.1"/>
    <property type="molecule type" value="Genomic_DNA"/>
</dbReference>
<accession>A0A8S3GL53</accession>
<dbReference type="Gene3D" id="1.20.58.530">
    <property type="match status" value="1"/>
</dbReference>
<feature type="non-terminal residue" evidence="9">
    <location>
        <position position="1"/>
    </location>
</feature>
<keyword evidence="3" id="KW-0963">Cytoplasm</keyword>
<dbReference type="PANTHER" id="PTHR46256:SF3">
    <property type="entry name" value="MYOSIN MOTOR DOMAIN-CONTAINING PROTEIN"/>
    <property type="match status" value="1"/>
</dbReference>
<keyword evidence="4" id="KW-0677">Repeat</keyword>
<organism evidence="9 10">
    <name type="scientific">Rotaria magnacalcarata</name>
    <dbReference type="NCBI Taxonomy" id="392030"/>
    <lineage>
        <taxon>Eukaryota</taxon>
        <taxon>Metazoa</taxon>
        <taxon>Spiralia</taxon>
        <taxon>Gnathifera</taxon>
        <taxon>Rotifera</taxon>
        <taxon>Eurotatoria</taxon>
        <taxon>Bdelloidea</taxon>
        <taxon>Philodinida</taxon>
        <taxon>Philodinidae</taxon>
        <taxon>Rotaria</taxon>
    </lineage>
</organism>
<dbReference type="GO" id="GO:0030832">
    <property type="term" value="P:regulation of actin filament length"/>
    <property type="evidence" value="ECO:0007669"/>
    <property type="project" value="TreeGrafter"/>
</dbReference>
<sequence>PAKGKAEAHFEIHHYAGSVAYTATSWLEKNKDPINTTVAQLFGKSKNVLLSHLYADALEEEGGKGGGGKKKGGGSMQTISATHRVRTIEQIDGQFETNASSLCPMYYPE</sequence>
<dbReference type="Pfam" id="PF00063">
    <property type="entry name" value="Myosin_head"/>
    <property type="match status" value="1"/>
</dbReference>
<comment type="caution">
    <text evidence="9">The sequence shown here is derived from an EMBL/GenBank/DDBJ whole genome shotgun (WGS) entry which is preliminary data.</text>
</comment>
<dbReference type="GO" id="GO:0005524">
    <property type="term" value="F:ATP binding"/>
    <property type="evidence" value="ECO:0007669"/>
    <property type="project" value="InterPro"/>
</dbReference>
<evidence type="ECO:0000256" key="3">
    <source>
        <dbReference type="ARBA" id="ARBA00022490"/>
    </source>
</evidence>
<comment type="caution">
    <text evidence="7">Lacks conserved residue(s) required for the propagation of feature annotation.</text>
</comment>
<dbReference type="GO" id="GO:0016459">
    <property type="term" value="C:myosin complex"/>
    <property type="evidence" value="ECO:0007669"/>
    <property type="project" value="UniProtKB-KW"/>
</dbReference>
<evidence type="ECO:0000256" key="4">
    <source>
        <dbReference type="ARBA" id="ARBA00022737"/>
    </source>
</evidence>
<comment type="similarity">
    <text evidence="7">Belongs to the TRAFAC class myosin-kinesin ATPase superfamily. Myosin family.</text>
</comment>
<reference evidence="9" key="1">
    <citation type="submission" date="2021-02" db="EMBL/GenBank/DDBJ databases">
        <authorList>
            <person name="Nowell W R."/>
        </authorList>
    </citation>
    <scope>NUCLEOTIDE SEQUENCE</scope>
</reference>
<dbReference type="GO" id="GO:0004674">
    <property type="term" value="F:protein serine/threonine kinase activity"/>
    <property type="evidence" value="ECO:0007669"/>
    <property type="project" value="TreeGrafter"/>
</dbReference>
<comment type="subcellular location">
    <subcellularLocation>
        <location evidence="2">Cell projection</location>
    </subcellularLocation>
    <subcellularLocation>
        <location evidence="1">Cytoplasm</location>
        <location evidence="1">Cytoskeleton</location>
    </subcellularLocation>
</comment>
<evidence type="ECO:0000313" key="9">
    <source>
        <dbReference type="EMBL" id="CAF5165837.1"/>
    </source>
</evidence>
<evidence type="ECO:0000313" key="10">
    <source>
        <dbReference type="Proteomes" id="UP000681967"/>
    </source>
</evidence>
<feature type="domain" description="Myosin motor" evidence="8">
    <location>
        <begin position="1"/>
        <end position="109"/>
    </location>
</feature>
<keyword evidence="7" id="KW-0505">Motor protein</keyword>
<keyword evidence="7" id="KW-0518">Myosin</keyword>
<keyword evidence="7" id="KW-0009">Actin-binding</keyword>
<dbReference type="InterPro" id="IPR052409">
    <property type="entry name" value="Myosin-III_kinase_activity"/>
</dbReference>
<evidence type="ECO:0000256" key="2">
    <source>
        <dbReference type="ARBA" id="ARBA00004316"/>
    </source>
</evidence>
<evidence type="ECO:0000256" key="6">
    <source>
        <dbReference type="ARBA" id="ARBA00023273"/>
    </source>
</evidence>
<evidence type="ECO:0000256" key="7">
    <source>
        <dbReference type="PROSITE-ProRule" id="PRU00782"/>
    </source>
</evidence>
<dbReference type="GO" id="GO:0003779">
    <property type="term" value="F:actin binding"/>
    <property type="evidence" value="ECO:0007669"/>
    <property type="project" value="UniProtKB-KW"/>
</dbReference>
<dbReference type="PANTHER" id="PTHR46256">
    <property type="entry name" value="AGAP011099-PA"/>
    <property type="match status" value="1"/>
</dbReference>
<keyword evidence="6" id="KW-0966">Cell projection</keyword>
<evidence type="ECO:0000256" key="1">
    <source>
        <dbReference type="ARBA" id="ARBA00004245"/>
    </source>
</evidence>
<name>A0A8S3GL53_9BILA</name>
<dbReference type="SUPFAM" id="SSF52540">
    <property type="entry name" value="P-loop containing nucleoside triphosphate hydrolases"/>
    <property type="match status" value="1"/>
</dbReference>
<evidence type="ECO:0000259" key="8">
    <source>
        <dbReference type="PROSITE" id="PS51456"/>
    </source>
</evidence>
<dbReference type="InterPro" id="IPR001609">
    <property type="entry name" value="Myosin_head_motor_dom-like"/>
</dbReference>